<reference evidence="1 2" key="1">
    <citation type="journal article" date="2002" name="Proc. Natl. Acad. Sci. U.S.A.">
        <title>The complete genome sequence of Chlorobium tepidum TLS, a photosynthetic, anaerobic, green-sulfur bacterium.</title>
        <authorList>
            <person name="Eisen J.A."/>
            <person name="Nelson K.E."/>
            <person name="Paulsen I.T."/>
            <person name="Heidelberg J.F."/>
            <person name="Wu M."/>
            <person name="Dodson R.J."/>
            <person name="Deboy R."/>
            <person name="Gwinn M.L."/>
            <person name="Nelson W.C."/>
            <person name="Haft D.H."/>
            <person name="Hickey E.K."/>
            <person name="Peterson J.D."/>
            <person name="Durkin A.S."/>
            <person name="Kolonay J.L."/>
            <person name="Yang F."/>
            <person name="Holt I."/>
            <person name="Umayam L.A."/>
            <person name="Mason T."/>
            <person name="Brenner M."/>
            <person name="Shea T.P."/>
            <person name="Parksey D."/>
            <person name="Nierman W.C."/>
            <person name="Feldblyum T.V."/>
            <person name="Hansen C.L."/>
            <person name="Craven M.B."/>
            <person name="Radune D."/>
            <person name="Vamathevan J."/>
            <person name="Khouri H."/>
            <person name="White O."/>
            <person name="Gruber T.M."/>
            <person name="Ketchum K.A."/>
            <person name="Venter J.C."/>
            <person name="Tettelin H."/>
            <person name="Bryant D.A."/>
            <person name="Fraser C.M."/>
        </authorList>
    </citation>
    <scope>NUCLEOTIDE SEQUENCE [LARGE SCALE GENOMIC DNA]</scope>
    <source>
        <strain evidence="2">ATCC 49652 / DSM 12025 / NBRC 103806 / TLS</strain>
    </source>
</reference>
<evidence type="ECO:0000313" key="1">
    <source>
        <dbReference type="EMBL" id="AAM71786.1"/>
    </source>
</evidence>
<dbReference type="EnsemblBacteria" id="AAM71786">
    <property type="protein sequence ID" value="AAM71786"/>
    <property type="gene ID" value="CT0544"/>
</dbReference>
<accession>Q8KEY8</accession>
<dbReference type="OrthoDB" id="598453at2"/>
<dbReference type="Proteomes" id="UP000001007">
    <property type="component" value="Chromosome"/>
</dbReference>
<dbReference type="HOGENOM" id="CLU_3097067_0_0_10"/>
<name>Q8KEY8_CHLTE</name>
<proteinExistence type="predicted"/>
<dbReference type="KEGG" id="cte:CT0544"/>
<dbReference type="EMBL" id="AE006470">
    <property type="protein sequence ID" value="AAM71786.1"/>
    <property type="molecule type" value="Genomic_DNA"/>
</dbReference>
<dbReference type="AlphaFoldDB" id="Q8KEY8"/>
<protein>
    <submittedName>
        <fullName evidence="1">Uncharacterized protein</fullName>
    </submittedName>
</protein>
<keyword evidence="2" id="KW-1185">Reference proteome</keyword>
<organism evidence="1 2">
    <name type="scientific">Chlorobaculum tepidum (strain ATCC 49652 / DSM 12025 / NBRC 103806 / TLS)</name>
    <name type="common">Chlorobium tepidum</name>
    <dbReference type="NCBI Taxonomy" id="194439"/>
    <lineage>
        <taxon>Bacteria</taxon>
        <taxon>Pseudomonadati</taxon>
        <taxon>Chlorobiota</taxon>
        <taxon>Chlorobiia</taxon>
        <taxon>Chlorobiales</taxon>
        <taxon>Chlorobiaceae</taxon>
        <taxon>Chlorobaculum</taxon>
    </lineage>
</organism>
<sequence length="51" mass="5736">MSALRSMGAILADETHIMISREMIMNDYSMVITANGNNRNGFCLEKSKKLK</sequence>
<evidence type="ECO:0000313" key="2">
    <source>
        <dbReference type="Proteomes" id="UP000001007"/>
    </source>
</evidence>
<gene>
    <name evidence="1" type="ordered locus">CT0544</name>
</gene>